<name>A0AAN7CTZ8_9PEZI</name>
<dbReference type="AlphaFoldDB" id="A0AAN7CTZ8"/>
<dbReference type="Proteomes" id="UP001303647">
    <property type="component" value="Unassembled WGS sequence"/>
</dbReference>
<evidence type="ECO:0000313" key="2">
    <source>
        <dbReference type="Proteomes" id="UP001303647"/>
    </source>
</evidence>
<keyword evidence="2" id="KW-1185">Reference proteome</keyword>
<dbReference type="EMBL" id="MU857639">
    <property type="protein sequence ID" value="KAK4248324.1"/>
    <property type="molecule type" value="Genomic_DNA"/>
</dbReference>
<gene>
    <name evidence="1" type="ORF">C7999DRAFT_31230</name>
</gene>
<protein>
    <submittedName>
        <fullName evidence="1">Uncharacterized protein</fullName>
    </submittedName>
</protein>
<reference evidence="1" key="2">
    <citation type="submission" date="2023-05" db="EMBL/GenBank/DDBJ databases">
        <authorList>
            <consortium name="Lawrence Berkeley National Laboratory"/>
            <person name="Steindorff A."/>
            <person name="Hensen N."/>
            <person name="Bonometti L."/>
            <person name="Westerberg I."/>
            <person name="Brannstrom I.O."/>
            <person name="Guillou S."/>
            <person name="Cros-Aarteil S."/>
            <person name="Calhoun S."/>
            <person name="Haridas S."/>
            <person name="Kuo A."/>
            <person name="Mondo S."/>
            <person name="Pangilinan J."/>
            <person name="Riley R."/>
            <person name="Labutti K."/>
            <person name="Andreopoulos B."/>
            <person name="Lipzen A."/>
            <person name="Chen C."/>
            <person name="Yanf M."/>
            <person name="Daum C."/>
            <person name="Ng V."/>
            <person name="Clum A."/>
            <person name="Ohm R."/>
            <person name="Martin F."/>
            <person name="Silar P."/>
            <person name="Natvig D."/>
            <person name="Lalanne C."/>
            <person name="Gautier V."/>
            <person name="Ament-Velasquez S.L."/>
            <person name="Kruys A."/>
            <person name="Hutchinson M.I."/>
            <person name="Powell A.J."/>
            <person name="Barry K."/>
            <person name="Miller A.N."/>
            <person name="Grigoriev I.V."/>
            <person name="Debuchy R."/>
            <person name="Gladieux P."/>
            <person name="Thoren M.H."/>
            <person name="Johannesson H."/>
        </authorList>
    </citation>
    <scope>NUCLEOTIDE SEQUENCE</scope>
    <source>
        <strain evidence="1">CBS 359.72</strain>
    </source>
</reference>
<proteinExistence type="predicted"/>
<sequence>MLTLRQSCRRLMQVHYYEQTNRVKPEERSGVSGPFIAYDFSGFGNLQSLVLGELHDGLAQWKHRVARILLGTPGLESLELSLSASTVFLCPRYSVKLFDNMCDEYASIGGHPLRLRSLRCGRGIYPMNRVFLSKLTGTSQLEDVQICNAPVNWLTQTIDILYPFDNCHSGIVFDAFGPEHCPNLRRFIVSRYQLNVHEYLCAAAENPGFARRLAFFLEWPKGFGYGEPSLLFGPRERRQDPSRHLALPIQLRAFGVDLERPSISETDRYLWRERVFDDIVTSNADSLKGLLIWIQRLRAHLAEPFGAEKDASDDIEKLARAVGRLPLLRELALVGCWQEEIQDYPGAAQRLAKAVSTLVYVSINEQLWQIQRLHSGEVEVEELEEGEVEDAELFYHYAWRIYRQKLPAQPRPFCISSL</sequence>
<reference evidence="1" key="1">
    <citation type="journal article" date="2023" name="Mol. Phylogenet. Evol.">
        <title>Genome-scale phylogeny and comparative genomics of the fungal order Sordariales.</title>
        <authorList>
            <person name="Hensen N."/>
            <person name="Bonometti L."/>
            <person name="Westerberg I."/>
            <person name="Brannstrom I.O."/>
            <person name="Guillou S."/>
            <person name="Cros-Aarteil S."/>
            <person name="Calhoun S."/>
            <person name="Haridas S."/>
            <person name="Kuo A."/>
            <person name="Mondo S."/>
            <person name="Pangilinan J."/>
            <person name="Riley R."/>
            <person name="LaButti K."/>
            <person name="Andreopoulos B."/>
            <person name="Lipzen A."/>
            <person name="Chen C."/>
            <person name="Yan M."/>
            <person name="Daum C."/>
            <person name="Ng V."/>
            <person name="Clum A."/>
            <person name="Steindorff A."/>
            <person name="Ohm R.A."/>
            <person name="Martin F."/>
            <person name="Silar P."/>
            <person name="Natvig D.O."/>
            <person name="Lalanne C."/>
            <person name="Gautier V."/>
            <person name="Ament-Velasquez S.L."/>
            <person name="Kruys A."/>
            <person name="Hutchinson M.I."/>
            <person name="Powell A.J."/>
            <person name="Barry K."/>
            <person name="Miller A.N."/>
            <person name="Grigoriev I.V."/>
            <person name="Debuchy R."/>
            <person name="Gladieux P."/>
            <person name="Hiltunen Thoren M."/>
            <person name="Johannesson H."/>
        </authorList>
    </citation>
    <scope>NUCLEOTIDE SEQUENCE</scope>
    <source>
        <strain evidence="1">CBS 359.72</strain>
    </source>
</reference>
<evidence type="ECO:0000313" key="1">
    <source>
        <dbReference type="EMBL" id="KAK4248324.1"/>
    </source>
</evidence>
<organism evidence="1 2">
    <name type="scientific">Corynascus novoguineensis</name>
    <dbReference type="NCBI Taxonomy" id="1126955"/>
    <lineage>
        <taxon>Eukaryota</taxon>
        <taxon>Fungi</taxon>
        <taxon>Dikarya</taxon>
        <taxon>Ascomycota</taxon>
        <taxon>Pezizomycotina</taxon>
        <taxon>Sordariomycetes</taxon>
        <taxon>Sordariomycetidae</taxon>
        <taxon>Sordariales</taxon>
        <taxon>Chaetomiaceae</taxon>
        <taxon>Corynascus</taxon>
    </lineage>
</organism>
<comment type="caution">
    <text evidence="1">The sequence shown here is derived from an EMBL/GenBank/DDBJ whole genome shotgun (WGS) entry which is preliminary data.</text>
</comment>
<accession>A0AAN7CTZ8</accession>